<feature type="region of interest" description="Disordered" evidence="1">
    <location>
        <begin position="42"/>
        <end position="68"/>
    </location>
</feature>
<dbReference type="CDD" id="cd00093">
    <property type="entry name" value="HTH_XRE"/>
    <property type="match status" value="1"/>
</dbReference>
<feature type="domain" description="HTH cro/C1-type" evidence="2">
    <location>
        <begin position="86"/>
        <end position="140"/>
    </location>
</feature>
<dbReference type="Pfam" id="PF01381">
    <property type="entry name" value="HTH_3"/>
    <property type="match status" value="1"/>
</dbReference>
<dbReference type="RefSeq" id="WP_209353940.1">
    <property type="nucleotide sequence ID" value="NZ_JAGIYZ010000030.1"/>
</dbReference>
<dbReference type="InterPro" id="IPR010982">
    <property type="entry name" value="Lambda_DNA-bd_dom_sf"/>
</dbReference>
<dbReference type="PROSITE" id="PS50943">
    <property type="entry name" value="HTH_CROC1"/>
    <property type="match status" value="1"/>
</dbReference>
<organism evidence="3 4">
    <name type="scientific">Roseomonas nitratireducens</name>
    <dbReference type="NCBI Taxonomy" id="2820810"/>
    <lineage>
        <taxon>Bacteria</taxon>
        <taxon>Pseudomonadati</taxon>
        <taxon>Pseudomonadota</taxon>
        <taxon>Alphaproteobacteria</taxon>
        <taxon>Acetobacterales</taxon>
        <taxon>Roseomonadaceae</taxon>
        <taxon>Roseomonas</taxon>
    </lineage>
</organism>
<evidence type="ECO:0000259" key="2">
    <source>
        <dbReference type="PROSITE" id="PS50943"/>
    </source>
</evidence>
<dbReference type="InterPro" id="IPR001387">
    <property type="entry name" value="Cro/C1-type_HTH"/>
</dbReference>
<dbReference type="Gene3D" id="1.10.260.40">
    <property type="entry name" value="lambda repressor-like DNA-binding domains"/>
    <property type="match status" value="1"/>
</dbReference>
<dbReference type="EMBL" id="JAGIYZ010000030">
    <property type="protein sequence ID" value="MBP0466544.1"/>
    <property type="molecule type" value="Genomic_DNA"/>
</dbReference>
<sequence length="207" mass="22488">MAKPTDVPGAASADPARECADRVGLRSALPFRLESLGTVLPGPSVAQGEQARRVDPAKASRAADATADAGHRHTLNAVDTHVGARIRLRRHLLGLSQTMLAKELGVTFQQLQKYERGLNRISASRLHDLGRALDTSISYFFHDMPSGIGETSAVPLETGDAGELDNPELDRLHRRETLNLVRAYYTLEDPEVRRHILDLVGSLGSPT</sequence>
<dbReference type="SUPFAM" id="SSF47413">
    <property type="entry name" value="lambda repressor-like DNA-binding domains"/>
    <property type="match status" value="1"/>
</dbReference>
<evidence type="ECO:0000256" key="1">
    <source>
        <dbReference type="SAM" id="MobiDB-lite"/>
    </source>
</evidence>
<keyword evidence="4" id="KW-1185">Reference proteome</keyword>
<proteinExistence type="predicted"/>
<gene>
    <name evidence="3" type="ORF">J5Y09_21625</name>
</gene>
<evidence type="ECO:0000313" key="3">
    <source>
        <dbReference type="EMBL" id="MBP0466544.1"/>
    </source>
</evidence>
<dbReference type="SMART" id="SM00530">
    <property type="entry name" value="HTH_XRE"/>
    <property type="match status" value="1"/>
</dbReference>
<feature type="compositionally biased region" description="Low complexity" evidence="1">
    <location>
        <begin position="59"/>
        <end position="68"/>
    </location>
</feature>
<reference evidence="3 4" key="1">
    <citation type="submission" date="2021-03" db="EMBL/GenBank/DDBJ databases">
        <authorList>
            <person name="So Y."/>
        </authorList>
    </citation>
    <scope>NUCLEOTIDE SEQUENCE [LARGE SCALE GENOMIC DNA]</scope>
    <source>
        <strain evidence="3 4">PWR1</strain>
    </source>
</reference>
<dbReference type="Proteomes" id="UP000680815">
    <property type="component" value="Unassembled WGS sequence"/>
</dbReference>
<protein>
    <submittedName>
        <fullName evidence="3">Helix-turn-helix transcriptional regulator</fullName>
    </submittedName>
</protein>
<accession>A0ABS4AZ62</accession>
<evidence type="ECO:0000313" key="4">
    <source>
        <dbReference type="Proteomes" id="UP000680815"/>
    </source>
</evidence>
<name>A0ABS4AZ62_9PROT</name>
<comment type="caution">
    <text evidence="3">The sequence shown here is derived from an EMBL/GenBank/DDBJ whole genome shotgun (WGS) entry which is preliminary data.</text>
</comment>